<keyword evidence="3" id="KW-0677">Repeat</keyword>
<gene>
    <name evidence="12" type="ORF">A2527_04600</name>
</gene>
<dbReference type="GO" id="GO:0005886">
    <property type="term" value="C:plasma membrane"/>
    <property type="evidence" value="ECO:0007669"/>
    <property type="project" value="TreeGrafter"/>
</dbReference>
<evidence type="ECO:0000256" key="2">
    <source>
        <dbReference type="ARBA" id="ARBA00022692"/>
    </source>
</evidence>
<reference evidence="12 13" key="1">
    <citation type="journal article" date="2016" name="Nat. Commun.">
        <title>Thousands of microbial genomes shed light on interconnected biogeochemical processes in an aquifer system.</title>
        <authorList>
            <person name="Anantharaman K."/>
            <person name="Brown C.T."/>
            <person name="Hug L.A."/>
            <person name="Sharon I."/>
            <person name="Castelle C.J."/>
            <person name="Probst A.J."/>
            <person name="Thomas B.C."/>
            <person name="Singh A."/>
            <person name="Wilkins M.J."/>
            <person name="Karaoz U."/>
            <person name="Brodie E.L."/>
            <person name="Williams K.H."/>
            <person name="Hubbard S.S."/>
            <person name="Banfield J.F."/>
        </authorList>
    </citation>
    <scope>NUCLEOTIDE SEQUENCE [LARGE SCALE GENOMIC DNA]</scope>
</reference>
<dbReference type="Pfam" id="PF03471">
    <property type="entry name" value="CorC_HlyC"/>
    <property type="match status" value="1"/>
</dbReference>
<dbReference type="Proteomes" id="UP000178449">
    <property type="component" value="Unassembled WGS sequence"/>
</dbReference>
<dbReference type="Gene3D" id="3.30.465.10">
    <property type="match status" value="1"/>
</dbReference>
<evidence type="ECO:0000256" key="6">
    <source>
        <dbReference type="ARBA" id="ARBA00023136"/>
    </source>
</evidence>
<evidence type="ECO:0000259" key="11">
    <source>
        <dbReference type="PROSITE" id="PS51846"/>
    </source>
</evidence>
<evidence type="ECO:0000313" key="12">
    <source>
        <dbReference type="EMBL" id="OGG96185.1"/>
    </source>
</evidence>
<evidence type="ECO:0000259" key="10">
    <source>
        <dbReference type="PROSITE" id="PS51371"/>
    </source>
</evidence>
<evidence type="ECO:0000256" key="3">
    <source>
        <dbReference type="ARBA" id="ARBA00022737"/>
    </source>
</evidence>
<comment type="subcellular location">
    <subcellularLocation>
        <location evidence="1">Membrane</location>
        <topology evidence="1">Multi-pass membrane protein</topology>
    </subcellularLocation>
</comment>
<dbReference type="EMBL" id="MFNE01000018">
    <property type="protein sequence ID" value="OGG96185.1"/>
    <property type="molecule type" value="Genomic_DNA"/>
</dbReference>
<evidence type="ECO:0000256" key="7">
    <source>
        <dbReference type="PROSITE-ProRule" id="PRU00703"/>
    </source>
</evidence>
<dbReference type="InterPro" id="IPR016169">
    <property type="entry name" value="FAD-bd_PCMH_sub2"/>
</dbReference>
<dbReference type="InterPro" id="IPR036318">
    <property type="entry name" value="FAD-bd_PCMH-like_sf"/>
</dbReference>
<dbReference type="PANTHER" id="PTHR22777">
    <property type="entry name" value="HEMOLYSIN-RELATED"/>
    <property type="match status" value="1"/>
</dbReference>
<dbReference type="PANTHER" id="PTHR22777:SF17">
    <property type="entry name" value="UPF0053 PROTEIN SLL0260"/>
    <property type="match status" value="1"/>
</dbReference>
<dbReference type="Pfam" id="PF00571">
    <property type="entry name" value="CBS"/>
    <property type="match status" value="2"/>
</dbReference>
<dbReference type="InterPro" id="IPR044751">
    <property type="entry name" value="Ion_transp-like_CBS"/>
</dbReference>
<accession>A0A1F6GDK3</accession>
<keyword evidence="6 8" id="KW-0472">Membrane</keyword>
<evidence type="ECO:0000256" key="5">
    <source>
        <dbReference type="ARBA" id="ARBA00023122"/>
    </source>
</evidence>
<evidence type="ECO:0000256" key="4">
    <source>
        <dbReference type="ARBA" id="ARBA00022989"/>
    </source>
</evidence>
<evidence type="ECO:0000256" key="1">
    <source>
        <dbReference type="ARBA" id="ARBA00004141"/>
    </source>
</evidence>
<keyword evidence="4 8" id="KW-1133">Transmembrane helix</keyword>
<sequence>MIPGIVALIVLIALSAFFSGIESAFISLSDLDQVEIFKSRAKNRKLLKRLLENREKLLSTVLVGNNLVNIGASALATTLAIDAAPSLDISKSSAATLSAVFLTLMILVFGEVTPKTVAMTHNRSIALFVAPIVYFLAQVLSPLTLLLSLASTYMGKAFGASKQNGITESTLINMVERGQELGVINSRERQLIEKVFQFDDREVYPIVTPRNKVFALKDTHTLTQVQAQLLEQMFSRIPVYGDTFDHITGILNLKTALKELLDGNGERQLKDLSDQPSFLYETQSLTSVLERFQAERIHMSIVVDEFGGMVGVVTLEDILEELVGEIFDEKDLAMGLIRPMGEHKWLVPGRLDVVTLNREIPGEIPIEGDYESVQGLIMSTLDCLPETGDQVTVGHHKFTVMKMKKNEIVSIMLEYLPALHKTEEEQ</sequence>
<dbReference type="FunFam" id="3.10.580.10:FF:000002">
    <property type="entry name" value="Magnesium/cobalt efflux protein CorC"/>
    <property type="match status" value="1"/>
</dbReference>
<feature type="transmembrane region" description="Helical" evidence="9">
    <location>
        <begin position="57"/>
        <end position="81"/>
    </location>
</feature>
<feature type="domain" description="CNNM transmembrane" evidence="11">
    <location>
        <begin position="1"/>
        <end position="188"/>
    </location>
</feature>
<dbReference type="InterPro" id="IPR046342">
    <property type="entry name" value="CBS_dom_sf"/>
</dbReference>
<dbReference type="PROSITE" id="PS51371">
    <property type="entry name" value="CBS"/>
    <property type="match status" value="2"/>
</dbReference>
<evidence type="ECO:0000256" key="8">
    <source>
        <dbReference type="PROSITE-ProRule" id="PRU01193"/>
    </source>
</evidence>
<dbReference type="InterPro" id="IPR005170">
    <property type="entry name" value="Transptr-assoc_dom"/>
</dbReference>
<evidence type="ECO:0000313" key="13">
    <source>
        <dbReference type="Proteomes" id="UP000178449"/>
    </source>
</evidence>
<feature type="domain" description="CBS" evidence="10">
    <location>
        <begin position="207"/>
        <end position="266"/>
    </location>
</feature>
<organism evidence="12 13">
    <name type="scientific">Candidatus Lambdaproteobacteria bacterium RIFOXYD2_FULL_50_16</name>
    <dbReference type="NCBI Taxonomy" id="1817772"/>
    <lineage>
        <taxon>Bacteria</taxon>
        <taxon>Pseudomonadati</taxon>
        <taxon>Pseudomonadota</taxon>
        <taxon>Candidatus Lambdaproteobacteria</taxon>
    </lineage>
</organism>
<dbReference type="GO" id="GO:0050660">
    <property type="term" value="F:flavin adenine dinucleotide binding"/>
    <property type="evidence" value="ECO:0007669"/>
    <property type="project" value="InterPro"/>
</dbReference>
<keyword evidence="5 7" id="KW-0129">CBS domain</keyword>
<dbReference type="PROSITE" id="PS51846">
    <property type="entry name" value="CNNM"/>
    <property type="match status" value="1"/>
</dbReference>
<comment type="caution">
    <text evidence="12">The sequence shown here is derived from an EMBL/GenBank/DDBJ whole genome shotgun (WGS) entry which is preliminary data.</text>
</comment>
<dbReference type="SUPFAM" id="SSF54631">
    <property type="entry name" value="CBS-domain pair"/>
    <property type="match status" value="1"/>
</dbReference>
<dbReference type="SMART" id="SM01091">
    <property type="entry name" value="CorC_HlyC"/>
    <property type="match status" value="1"/>
</dbReference>
<keyword evidence="2 8" id="KW-0812">Transmembrane</keyword>
<dbReference type="STRING" id="1817772.A2527_04600"/>
<dbReference type="Gene3D" id="3.10.580.10">
    <property type="entry name" value="CBS-domain"/>
    <property type="match status" value="1"/>
</dbReference>
<dbReference type="InterPro" id="IPR002550">
    <property type="entry name" value="CNNM"/>
</dbReference>
<proteinExistence type="predicted"/>
<evidence type="ECO:0000256" key="9">
    <source>
        <dbReference type="SAM" id="Phobius"/>
    </source>
</evidence>
<dbReference type="SUPFAM" id="SSF56176">
    <property type="entry name" value="FAD-binding/transporter-associated domain-like"/>
    <property type="match status" value="1"/>
</dbReference>
<dbReference type="CDD" id="cd04590">
    <property type="entry name" value="CBS_pair_CorC_HlyC_assoc"/>
    <property type="match status" value="1"/>
</dbReference>
<evidence type="ECO:0008006" key="14">
    <source>
        <dbReference type="Google" id="ProtNLM"/>
    </source>
</evidence>
<dbReference type="Pfam" id="PF01595">
    <property type="entry name" value="CNNM"/>
    <property type="match status" value="1"/>
</dbReference>
<feature type="transmembrane region" description="Helical" evidence="9">
    <location>
        <begin position="125"/>
        <end position="147"/>
    </location>
</feature>
<dbReference type="AlphaFoldDB" id="A0A1F6GDK3"/>
<name>A0A1F6GDK3_9PROT</name>
<feature type="domain" description="CBS" evidence="10">
    <location>
        <begin position="272"/>
        <end position="329"/>
    </location>
</feature>
<protein>
    <recommendedName>
        <fullName evidence="14">Magnesium and cobalt efflux protein CorC</fullName>
    </recommendedName>
</protein>
<dbReference type="InterPro" id="IPR000644">
    <property type="entry name" value="CBS_dom"/>
</dbReference>
<feature type="transmembrane region" description="Helical" evidence="9">
    <location>
        <begin position="93"/>
        <end position="113"/>
    </location>
</feature>